<evidence type="ECO:0000256" key="3">
    <source>
        <dbReference type="ARBA" id="ARBA00022553"/>
    </source>
</evidence>
<dbReference type="Proteomes" id="UP000198882">
    <property type="component" value="Unassembled WGS sequence"/>
</dbReference>
<evidence type="ECO:0000259" key="8">
    <source>
        <dbReference type="PROSITE" id="PS50113"/>
    </source>
</evidence>
<dbReference type="SUPFAM" id="SSF55874">
    <property type="entry name" value="ATPase domain of HSP90 chaperone/DNA topoisomerase II/histidine kinase"/>
    <property type="match status" value="1"/>
</dbReference>
<dbReference type="Pfam" id="PF02518">
    <property type="entry name" value="HATPase_c"/>
    <property type="match status" value="1"/>
</dbReference>
<dbReference type="InterPro" id="IPR035965">
    <property type="entry name" value="PAS-like_dom_sf"/>
</dbReference>
<dbReference type="InterPro" id="IPR036890">
    <property type="entry name" value="HATPase_C_sf"/>
</dbReference>
<feature type="domain" description="PAC" evidence="8">
    <location>
        <begin position="205"/>
        <end position="263"/>
    </location>
</feature>
<dbReference type="OrthoDB" id="163817at2157"/>
<dbReference type="CDD" id="cd00082">
    <property type="entry name" value="HisKA"/>
    <property type="match status" value="1"/>
</dbReference>
<dbReference type="AlphaFoldDB" id="A0A1G9EU64"/>
<dbReference type="Gene3D" id="3.30.450.20">
    <property type="entry name" value="PAS domain"/>
    <property type="match status" value="2"/>
</dbReference>
<dbReference type="Gene3D" id="3.30.450.40">
    <property type="match status" value="1"/>
</dbReference>
<keyword evidence="3" id="KW-0597">Phosphoprotein</keyword>
<dbReference type="Pfam" id="PF00512">
    <property type="entry name" value="HisKA"/>
    <property type="match status" value="1"/>
</dbReference>
<dbReference type="PROSITE" id="PS50112">
    <property type="entry name" value="PAS"/>
    <property type="match status" value="2"/>
</dbReference>
<dbReference type="PROSITE" id="PS50109">
    <property type="entry name" value="HIS_KIN"/>
    <property type="match status" value="1"/>
</dbReference>
<dbReference type="InterPro" id="IPR003018">
    <property type="entry name" value="GAF"/>
</dbReference>
<keyword evidence="5" id="KW-0418">Kinase</keyword>
<dbReference type="Pfam" id="PF13185">
    <property type="entry name" value="GAF_2"/>
    <property type="match status" value="1"/>
</dbReference>
<dbReference type="InterPro" id="IPR052162">
    <property type="entry name" value="Sensor_kinase/Photoreceptor"/>
</dbReference>
<dbReference type="PROSITE" id="PS50113">
    <property type="entry name" value="PAC"/>
    <property type="match status" value="2"/>
</dbReference>
<dbReference type="SUPFAM" id="SSF47384">
    <property type="entry name" value="Homodimeric domain of signal transducing histidine kinase"/>
    <property type="match status" value="1"/>
</dbReference>
<evidence type="ECO:0000313" key="10">
    <source>
        <dbReference type="Proteomes" id="UP000198882"/>
    </source>
</evidence>
<dbReference type="EC" id="2.7.13.3" evidence="2"/>
<dbReference type="SUPFAM" id="SSF55785">
    <property type="entry name" value="PYP-like sensor domain (PAS domain)"/>
    <property type="match status" value="2"/>
</dbReference>
<dbReference type="InterPro" id="IPR029016">
    <property type="entry name" value="GAF-like_dom_sf"/>
</dbReference>
<dbReference type="SMART" id="SM00388">
    <property type="entry name" value="HisKA"/>
    <property type="match status" value="1"/>
</dbReference>
<feature type="domain" description="PAS" evidence="7">
    <location>
        <begin position="264"/>
        <end position="316"/>
    </location>
</feature>
<dbReference type="InterPro" id="IPR036097">
    <property type="entry name" value="HisK_dim/P_sf"/>
</dbReference>
<evidence type="ECO:0000256" key="5">
    <source>
        <dbReference type="ARBA" id="ARBA00022777"/>
    </source>
</evidence>
<protein>
    <recommendedName>
        <fullName evidence="2">histidine kinase</fullName>
        <ecNumber evidence="2">2.7.13.3</ecNumber>
    </recommendedName>
</protein>
<dbReference type="Gene3D" id="1.10.287.130">
    <property type="match status" value="1"/>
</dbReference>
<comment type="catalytic activity">
    <reaction evidence="1">
        <text>ATP + protein L-histidine = ADP + protein N-phospho-L-histidine.</text>
        <dbReference type="EC" id="2.7.13.3"/>
    </reaction>
</comment>
<dbReference type="GO" id="GO:0000155">
    <property type="term" value="F:phosphorelay sensor kinase activity"/>
    <property type="evidence" value="ECO:0007669"/>
    <property type="project" value="InterPro"/>
</dbReference>
<dbReference type="CDD" id="cd00130">
    <property type="entry name" value="PAS"/>
    <property type="match status" value="2"/>
</dbReference>
<keyword evidence="4" id="KW-0808">Transferase</keyword>
<dbReference type="SMART" id="SM00387">
    <property type="entry name" value="HATPase_c"/>
    <property type="match status" value="1"/>
</dbReference>
<evidence type="ECO:0000259" key="7">
    <source>
        <dbReference type="PROSITE" id="PS50112"/>
    </source>
</evidence>
<dbReference type="STRING" id="1095776.SAMN04515672_3981"/>
<keyword evidence="10" id="KW-1185">Reference proteome</keyword>
<dbReference type="InterPro" id="IPR003594">
    <property type="entry name" value="HATPase_dom"/>
</dbReference>
<evidence type="ECO:0000313" key="9">
    <source>
        <dbReference type="EMBL" id="SDK79689.1"/>
    </source>
</evidence>
<dbReference type="NCBIfam" id="TIGR00229">
    <property type="entry name" value="sensory_box"/>
    <property type="match status" value="2"/>
</dbReference>
<dbReference type="InterPro" id="IPR003661">
    <property type="entry name" value="HisK_dim/P_dom"/>
</dbReference>
<reference evidence="10" key="1">
    <citation type="submission" date="2016-10" db="EMBL/GenBank/DDBJ databases">
        <authorList>
            <person name="Varghese N."/>
            <person name="Submissions S."/>
        </authorList>
    </citation>
    <scope>NUCLEOTIDE SEQUENCE [LARGE SCALE GENOMIC DNA]</scope>
    <source>
        <strain evidence="10">B4,CECT 8067,JCM 17497</strain>
    </source>
</reference>
<feature type="domain" description="PAS" evidence="7">
    <location>
        <begin position="130"/>
        <end position="200"/>
    </location>
</feature>
<dbReference type="SUPFAM" id="SSF55781">
    <property type="entry name" value="GAF domain-like"/>
    <property type="match status" value="1"/>
</dbReference>
<dbReference type="InterPro" id="IPR000014">
    <property type="entry name" value="PAS"/>
</dbReference>
<dbReference type="SMART" id="SM00091">
    <property type="entry name" value="PAS"/>
    <property type="match status" value="2"/>
</dbReference>
<dbReference type="SMART" id="SM00065">
    <property type="entry name" value="GAF"/>
    <property type="match status" value="1"/>
</dbReference>
<dbReference type="EMBL" id="FNFE01000007">
    <property type="protein sequence ID" value="SDK79689.1"/>
    <property type="molecule type" value="Genomic_DNA"/>
</dbReference>
<dbReference type="Pfam" id="PF08447">
    <property type="entry name" value="PAS_3"/>
    <property type="match status" value="1"/>
</dbReference>
<organism evidence="9 10">
    <name type="scientific">Natronorubrum texcoconense</name>
    <dbReference type="NCBI Taxonomy" id="1095776"/>
    <lineage>
        <taxon>Archaea</taxon>
        <taxon>Methanobacteriati</taxon>
        <taxon>Methanobacteriota</taxon>
        <taxon>Stenosarchaea group</taxon>
        <taxon>Halobacteria</taxon>
        <taxon>Halobacteriales</taxon>
        <taxon>Natrialbaceae</taxon>
        <taxon>Natronorubrum</taxon>
    </lineage>
</organism>
<sequence>MHVCCFVSGDLEAGEQIRSLERERRELTITVVDPTDGDEWTDVESVDCVLYHDSVDLISIDQIRSEWPAVPVVHVIGGRDDEFEDGAIAELRPVDDWVDEDRLVSAPSLVVARLRRAVERAAELSTARERATHFSGLIENASDLVTVLDENGIVRYQSPSISDILGYEQDDLVDEYAFDYIHPEDTDRAAEVFFDIVTSETSRTGRAVFRFRHTDGSWVSLEAVGQSLPTDTPTGSDDDDGREFVIISRDITEMRETTEELRSTRDQLQVILDNTPAVVYMKDLERRYLYVNPAFEEIFDQPREEILGKRSEDIHPAVNIEQINEMDREVLESGEANKYVEDFRIRGRRRVFFNVRAPLFDADGEPYAIYGIATEITERKEREESMQALAEAGPRLLECETMESVGSVAVSVAESVLNQQITGILTLDEMGDALRPLSMTDEAIELFGETAIPRGSGIAWRVFDTGELYASSDVSSDQEVLNPETPIESEIIVPLGEHGILLAGSTEPRTFDEHDLEFATILGAMIQGTIDRVDREQQLQTKNQRLEEFSNVLAHDLRNPLAVAKGYTDLTRETGDLEYLADVEEGVERALSIMDGLLALARTGQGVSEFESAPLKQLASEAWSSIKTRDATLRVESDRTITADLGWLQQLFENMFRNAIDHGGADVSVRVGAIDGGIYIADDGPGIDPEQREQLLEGDSSGADVRFGFKIIRDVIDAHGWSLSIEESEEGGARFEIVGLR</sequence>
<dbReference type="PANTHER" id="PTHR43304">
    <property type="entry name" value="PHYTOCHROME-LIKE PROTEIN CPH1"/>
    <property type="match status" value="1"/>
</dbReference>
<feature type="domain" description="Histidine kinase" evidence="6">
    <location>
        <begin position="552"/>
        <end position="737"/>
    </location>
</feature>
<dbReference type="InterPro" id="IPR013655">
    <property type="entry name" value="PAS_fold_3"/>
</dbReference>
<dbReference type="RefSeq" id="WP_090310947.1">
    <property type="nucleotide sequence ID" value="NZ_FNFE01000007.1"/>
</dbReference>
<dbReference type="PANTHER" id="PTHR43304:SF1">
    <property type="entry name" value="PAC DOMAIN-CONTAINING PROTEIN"/>
    <property type="match status" value="1"/>
</dbReference>
<accession>A0A1G9EU64</accession>
<gene>
    <name evidence="9" type="ORF">SAMN04515672_3981</name>
</gene>
<dbReference type="InterPro" id="IPR005467">
    <property type="entry name" value="His_kinase_dom"/>
</dbReference>
<dbReference type="Pfam" id="PF08448">
    <property type="entry name" value="PAS_4"/>
    <property type="match status" value="1"/>
</dbReference>
<evidence type="ECO:0000259" key="6">
    <source>
        <dbReference type="PROSITE" id="PS50109"/>
    </source>
</evidence>
<feature type="domain" description="PAC" evidence="8">
    <location>
        <begin position="336"/>
        <end position="388"/>
    </location>
</feature>
<proteinExistence type="predicted"/>
<name>A0A1G9EU64_9EURY</name>
<dbReference type="Gene3D" id="3.30.565.10">
    <property type="entry name" value="Histidine kinase-like ATPase, C-terminal domain"/>
    <property type="match status" value="1"/>
</dbReference>
<evidence type="ECO:0000256" key="1">
    <source>
        <dbReference type="ARBA" id="ARBA00000085"/>
    </source>
</evidence>
<evidence type="ECO:0000256" key="4">
    <source>
        <dbReference type="ARBA" id="ARBA00022679"/>
    </source>
</evidence>
<evidence type="ECO:0000256" key="2">
    <source>
        <dbReference type="ARBA" id="ARBA00012438"/>
    </source>
</evidence>
<dbReference type="InterPro" id="IPR000700">
    <property type="entry name" value="PAS-assoc_C"/>
</dbReference>
<dbReference type="InterPro" id="IPR013656">
    <property type="entry name" value="PAS_4"/>
</dbReference>